<accession>A0ACD5GW14</accession>
<reference evidence="1 2" key="1">
    <citation type="journal article" date="2016" name="Genome Announc.">
        <title>Draft Genome Sequence of the Thermotolerant Cyanobacterium Desertifilum sp. IPPAS B-1220.</title>
        <authorList>
            <person name="Mironov K.S."/>
            <person name="Sinetova M.A."/>
            <person name="Bolatkhan K."/>
            <person name="Zayadan B.K."/>
            <person name="Ustinova V.V."/>
            <person name="Kupriyanova E.V."/>
            <person name="Skrypnik A.N."/>
            <person name="Gogoleva N.E."/>
            <person name="Gogolev Y.V."/>
            <person name="Los D.A."/>
        </authorList>
    </citation>
    <scope>NUCLEOTIDE SEQUENCE [LARGE SCALE GENOMIC DNA]</scope>
    <source>
        <strain evidence="1 2">IPPAS B-1220</strain>
    </source>
</reference>
<keyword evidence="2" id="KW-1185">Reference proteome</keyword>
<proteinExistence type="predicted"/>
<protein>
    <submittedName>
        <fullName evidence="1">Uncharacterized protein</fullName>
    </submittedName>
</protein>
<evidence type="ECO:0000313" key="2">
    <source>
        <dbReference type="Proteomes" id="UP000095472"/>
    </source>
</evidence>
<name>A0ACD5GW14_9CYAN</name>
<sequence length="129" mass="13722">MLAPGDNTRFKDSYELTNVTVGQQIQIQLASAAFDTVLQLVNAQTGAILQENDDANGSTTNSQLTFTAQAGVQYLVRATSYEANQTGTLYPNGSSSQCNCYDSSSHSQSSGESIAKFDPQNRGDKPDSG</sequence>
<evidence type="ECO:0000313" key="1">
    <source>
        <dbReference type="EMBL" id="XPM65180.1"/>
    </source>
</evidence>
<gene>
    <name evidence="1" type="ORF">BH720_005095</name>
</gene>
<organism evidence="1 2">
    <name type="scientific">Desertifilum tharense IPPAS B-1220</name>
    <dbReference type="NCBI Taxonomy" id="1781255"/>
    <lineage>
        <taxon>Bacteria</taxon>
        <taxon>Bacillati</taxon>
        <taxon>Cyanobacteriota</taxon>
        <taxon>Cyanophyceae</taxon>
        <taxon>Desertifilales</taxon>
        <taxon>Desertifilaceae</taxon>
        <taxon>Desertifilum</taxon>
    </lineage>
</organism>
<dbReference type="Proteomes" id="UP000095472">
    <property type="component" value="Chromosome"/>
</dbReference>
<dbReference type="EMBL" id="CP182909">
    <property type="protein sequence ID" value="XPM65180.1"/>
    <property type="molecule type" value="Genomic_DNA"/>
</dbReference>